<dbReference type="InterPro" id="IPR011008">
    <property type="entry name" value="Dimeric_a/b-barrel"/>
</dbReference>
<dbReference type="PANTHER" id="PTHR41521">
    <property type="match status" value="1"/>
</dbReference>
<dbReference type="Gene3D" id="3.30.70.100">
    <property type="match status" value="1"/>
</dbReference>
<dbReference type="Proteomes" id="UP000192917">
    <property type="component" value="Unassembled WGS sequence"/>
</dbReference>
<organism evidence="2 3">
    <name type="scientific">Tistlia consotensis USBA 355</name>
    <dbReference type="NCBI Taxonomy" id="560819"/>
    <lineage>
        <taxon>Bacteria</taxon>
        <taxon>Pseudomonadati</taxon>
        <taxon>Pseudomonadota</taxon>
        <taxon>Alphaproteobacteria</taxon>
        <taxon>Rhodospirillales</taxon>
        <taxon>Rhodovibrionaceae</taxon>
        <taxon>Tistlia</taxon>
    </lineage>
</organism>
<evidence type="ECO:0000259" key="1">
    <source>
        <dbReference type="Pfam" id="PF07045"/>
    </source>
</evidence>
<proteinExistence type="predicted"/>
<dbReference type="EMBL" id="FWZX01000038">
    <property type="protein sequence ID" value="SMF78103.1"/>
    <property type="molecule type" value="Genomic_DNA"/>
</dbReference>
<gene>
    <name evidence="2" type="ORF">SAMN05428998_1387</name>
</gene>
<dbReference type="Pfam" id="PF07045">
    <property type="entry name" value="DUF1330"/>
    <property type="match status" value="1"/>
</dbReference>
<protein>
    <submittedName>
        <fullName evidence="2">Uncharacterized conserved protein, DUF1330 family</fullName>
    </submittedName>
</protein>
<dbReference type="SUPFAM" id="SSF54909">
    <property type="entry name" value="Dimeric alpha+beta barrel"/>
    <property type="match status" value="1"/>
</dbReference>
<sequence length="97" mass="10646">MVAYIVGTVEVTDPEAYKKYTARVPAEIARWGGRFVIRGPQPEVLEGDWQVQRLVVIEFPDSAAARGWYESAGYQELVPLRQAASTGALALFEGFAG</sequence>
<feature type="domain" description="DUF1330" evidence="1">
    <location>
        <begin position="3"/>
        <end position="95"/>
    </location>
</feature>
<dbReference type="InterPro" id="IPR010753">
    <property type="entry name" value="DUF1330"/>
</dbReference>
<dbReference type="AlphaFoldDB" id="A0A1Y6CP26"/>
<dbReference type="STRING" id="560819.SAMN05428998_1387"/>
<keyword evidence="3" id="KW-1185">Reference proteome</keyword>
<name>A0A1Y6CP26_9PROT</name>
<evidence type="ECO:0000313" key="3">
    <source>
        <dbReference type="Proteomes" id="UP000192917"/>
    </source>
</evidence>
<dbReference type="RefSeq" id="WP_085126114.1">
    <property type="nucleotide sequence ID" value="NZ_FWZX01000038.1"/>
</dbReference>
<evidence type="ECO:0000313" key="2">
    <source>
        <dbReference type="EMBL" id="SMF78103.1"/>
    </source>
</evidence>
<dbReference type="PANTHER" id="PTHR41521:SF4">
    <property type="entry name" value="BLR0684 PROTEIN"/>
    <property type="match status" value="1"/>
</dbReference>
<accession>A0A1Y6CP26</accession>
<reference evidence="2 3" key="1">
    <citation type="submission" date="2017-04" db="EMBL/GenBank/DDBJ databases">
        <authorList>
            <person name="Afonso C.L."/>
            <person name="Miller P.J."/>
            <person name="Scott M.A."/>
            <person name="Spackman E."/>
            <person name="Goraichik I."/>
            <person name="Dimitrov K.M."/>
            <person name="Suarez D.L."/>
            <person name="Swayne D.E."/>
        </authorList>
    </citation>
    <scope>NUCLEOTIDE SEQUENCE [LARGE SCALE GENOMIC DNA]</scope>
    <source>
        <strain evidence="2 3">USBA 355</strain>
    </source>
</reference>